<evidence type="ECO:0000256" key="15">
    <source>
        <dbReference type="ARBA" id="ARBA00049551"/>
    </source>
</evidence>
<comment type="similarity">
    <text evidence="2 16">Belongs to the complex I subunit 4 family.</text>
</comment>
<dbReference type="GO" id="GO:0015990">
    <property type="term" value="P:electron transport coupled proton transport"/>
    <property type="evidence" value="ECO:0007669"/>
    <property type="project" value="TreeGrafter"/>
</dbReference>
<evidence type="ECO:0000259" key="17">
    <source>
        <dbReference type="Pfam" id="PF00361"/>
    </source>
</evidence>
<evidence type="ECO:0000256" key="4">
    <source>
        <dbReference type="ARBA" id="ARBA00021006"/>
    </source>
</evidence>
<feature type="transmembrane region" description="Helical" evidence="16">
    <location>
        <begin position="284"/>
        <end position="308"/>
    </location>
</feature>
<feature type="transmembrane region" description="Helical" evidence="16">
    <location>
        <begin position="223"/>
        <end position="243"/>
    </location>
</feature>
<protein>
    <recommendedName>
        <fullName evidence="4 16">NADH-ubiquinone oxidoreductase chain 4</fullName>
        <ecNumber evidence="3 16">7.1.1.2</ecNumber>
    </recommendedName>
</protein>
<reference evidence="18" key="1">
    <citation type="submission" date="2019-05" db="EMBL/GenBank/DDBJ databases">
        <title>The complete mitochondrial genome of the Antarctic triclad, Obrimoposthia wandeli (Platyhelminthes, Tricladida, Maricola).</title>
        <authorList>
            <person name="Yang H.-M."/>
            <person name="Ji S.-J."/>
            <person name="Kim S."/>
            <person name="Min G.-S."/>
        </authorList>
    </citation>
    <scope>NUCLEOTIDE SEQUENCE</scope>
</reference>
<evidence type="ECO:0000256" key="3">
    <source>
        <dbReference type="ARBA" id="ARBA00012944"/>
    </source>
</evidence>
<evidence type="ECO:0000256" key="14">
    <source>
        <dbReference type="ARBA" id="ARBA00023136"/>
    </source>
</evidence>
<dbReference type="PANTHER" id="PTHR43507:SF20">
    <property type="entry name" value="NADH-UBIQUINONE OXIDOREDUCTASE CHAIN 4"/>
    <property type="match status" value="1"/>
</dbReference>
<dbReference type="AlphaFoldDB" id="A0A7D5XYF0"/>
<keyword evidence="11 16" id="KW-0520">NAD</keyword>
<feature type="transmembrane region" description="Helical" evidence="16">
    <location>
        <begin position="314"/>
        <end position="335"/>
    </location>
</feature>
<evidence type="ECO:0000256" key="1">
    <source>
        <dbReference type="ARBA" id="ARBA00004225"/>
    </source>
</evidence>
<keyword evidence="13 16" id="KW-0496">Mitochondrion</keyword>
<keyword evidence="9 16" id="KW-0249">Electron transport</keyword>
<dbReference type="Pfam" id="PF00361">
    <property type="entry name" value="Proton_antipo_M"/>
    <property type="match status" value="1"/>
</dbReference>
<evidence type="ECO:0000256" key="8">
    <source>
        <dbReference type="ARBA" id="ARBA00022967"/>
    </source>
</evidence>
<dbReference type="PANTHER" id="PTHR43507">
    <property type="entry name" value="NADH-UBIQUINONE OXIDOREDUCTASE CHAIN 4"/>
    <property type="match status" value="1"/>
</dbReference>
<feature type="domain" description="NADH:quinone oxidoreductase/Mrp antiporter transmembrane" evidence="17">
    <location>
        <begin position="100"/>
        <end position="402"/>
    </location>
</feature>
<dbReference type="GO" id="GO:0008137">
    <property type="term" value="F:NADH dehydrogenase (ubiquinone) activity"/>
    <property type="evidence" value="ECO:0007669"/>
    <property type="project" value="UniProtKB-UniRule"/>
</dbReference>
<dbReference type="GO" id="GO:0042773">
    <property type="term" value="P:ATP synthesis coupled electron transport"/>
    <property type="evidence" value="ECO:0007669"/>
    <property type="project" value="InterPro"/>
</dbReference>
<dbReference type="InterPro" id="IPR003918">
    <property type="entry name" value="NADH_UbQ_OxRdtase"/>
</dbReference>
<dbReference type="GO" id="GO:0031966">
    <property type="term" value="C:mitochondrial membrane"/>
    <property type="evidence" value="ECO:0007669"/>
    <property type="project" value="UniProtKB-SubCell"/>
</dbReference>
<evidence type="ECO:0000256" key="7">
    <source>
        <dbReference type="ARBA" id="ARBA00022692"/>
    </source>
</evidence>
<evidence type="ECO:0000256" key="2">
    <source>
        <dbReference type="ARBA" id="ARBA00009025"/>
    </source>
</evidence>
<geneLocation type="mitochondrion" evidence="18"/>
<comment type="subcellular location">
    <subcellularLocation>
        <location evidence="1 16">Mitochondrion membrane</location>
        <topology evidence="1 16">Multi-pass membrane protein</topology>
    </subcellularLocation>
</comment>
<keyword evidence="10 16" id="KW-1133">Transmembrane helix</keyword>
<feature type="transmembrane region" description="Helical" evidence="16">
    <location>
        <begin position="347"/>
        <end position="370"/>
    </location>
</feature>
<feature type="transmembrane region" description="Helical" evidence="16">
    <location>
        <begin position="7"/>
        <end position="34"/>
    </location>
</feature>
<dbReference type="GO" id="GO:0003954">
    <property type="term" value="F:NADH dehydrogenase activity"/>
    <property type="evidence" value="ECO:0007669"/>
    <property type="project" value="TreeGrafter"/>
</dbReference>
<accession>A0A7D5XYF0</accession>
<keyword evidence="5 16" id="KW-0813">Transport</keyword>
<keyword evidence="12 16" id="KW-0830">Ubiquinone</keyword>
<comment type="function">
    <text evidence="16">Core subunit of the mitochondrial membrane respiratory chain NADH dehydrogenase (Complex I) which catalyzes electron transfer from NADH through the respiratory chain, using ubiquinone as an electron acceptor. Essential for the catalytic activity and assembly of complex I.</text>
</comment>
<feature type="transmembrane region" description="Helical" evidence="16">
    <location>
        <begin position="255"/>
        <end position="275"/>
    </location>
</feature>
<evidence type="ECO:0000256" key="6">
    <source>
        <dbReference type="ARBA" id="ARBA00022660"/>
    </source>
</evidence>
<feature type="transmembrane region" description="Helical" evidence="16">
    <location>
        <begin position="80"/>
        <end position="97"/>
    </location>
</feature>
<dbReference type="InterPro" id="IPR001750">
    <property type="entry name" value="ND/Mrp_TM"/>
</dbReference>
<feature type="transmembrane region" description="Helical" evidence="16">
    <location>
        <begin position="54"/>
        <end position="73"/>
    </location>
</feature>
<proteinExistence type="inferred from homology"/>
<evidence type="ECO:0000313" key="18">
    <source>
        <dbReference type="EMBL" id="QLJ92318.1"/>
    </source>
</evidence>
<keyword evidence="7 16" id="KW-0812">Transmembrane</keyword>
<comment type="catalytic activity">
    <reaction evidence="15 16">
        <text>a ubiquinone + NADH + 5 H(+)(in) = a ubiquinol + NAD(+) + 4 H(+)(out)</text>
        <dbReference type="Rhea" id="RHEA:29091"/>
        <dbReference type="Rhea" id="RHEA-COMP:9565"/>
        <dbReference type="Rhea" id="RHEA-COMP:9566"/>
        <dbReference type="ChEBI" id="CHEBI:15378"/>
        <dbReference type="ChEBI" id="CHEBI:16389"/>
        <dbReference type="ChEBI" id="CHEBI:17976"/>
        <dbReference type="ChEBI" id="CHEBI:57540"/>
        <dbReference type="ChEBI" id="CHEBI:57945"/>
        <dbReference type="EC" id="7.1.1.2"/>
    </reaction>
</comment>
<dbReference type="PRINTS" id="PR01437">
    <property type="entry name" value="NUOXDRDTASE4"/>
</dbReference>
<keyword evidence="6 16" id="KW-0679">Respiratory chain</keyword>
<dbReference type="GO" id="GO:0048039">
    <property type="term" value="F:ubiquinone binding"/>
    <property type="evidence" value="ECO:0007669"/>
    <property type="project" value="TreeGrafter"/>
</dbReference>
<evidence type="ECO:0000256" key="9">
    <source>
        <dbReference type="ARBA" id="ARBA00022982"/>
    </source>
</evidence>
<evidence type="ECO:0000256" key="16">
    <source>
        <dbReference type="RuleBase" id="RU003297"/>
    </source>
</evidence>
<feature type="transmembrane region" description="Helical" evidence="16">
    <location>
        <begin position="191"/>
        <end position="211"/>
    </location>
</feature>
<keyword evidence="14 16" id="KW-0472">Membrane</keyword>
<evidence type="ECO:0000256" key="13">
    <source>
        <dbReference type="ARBA" id="ARBA00023128"/>
    </source>
</evidence>
<name>A0A7D5XYF0_9PLAT</name>
<evidence type="ECO:0000256" key="12">
    <source>
        <dbReference type="ARBA" id="ARBA00023075"/>
    </source>
</evidence>
<feature type="transmembrane region" description="Helical" evidence="16">
    <location>
        <begin position="431"/>
        <end position="452"/>
    </location>
</feature>
<sequence>MWSLVFFLVFSVFFFDSCSFLFVISAFSVYFLASNNYFYFLFFSLKTANNFHDIFFSFFFLFSLFILLFVYFFCLNENTVVFNVFFVYMLVVFFFFYSSCNMIRLYIFFESSFVVILLFILFWGSNPERILASNYFLVYTLLGSVPLLFCIMMFFSDFFYSSSFFSYQHPANNFLVVGFHLFERATQWHIFFFWVLAFLIKLPVFGFHLWLPKAHVEAPVFGSMILAGILLKLGVFGLIRFFQTFFSFSYLGNNILVSIWVCFFLLGVVVLNLVCSRQYDLKSFVAYSSVVHMSLISISIWFGGYLSFFGSSLISFSHAFCSSALFLGVNCFYEISGSRNIWLNRGFYWVTPLLCFFWFLLCIGNCSAPFSLNLISEIILMGVSVNNMPFSWVFFVFNVFFSGFFCIFLYCLVSFGKKVLNSNFWISSSSLYYFSLNLLLHSAILYLFFVFFPSII</sequence>
<organism evidence="18">
    <name type="scientific">Obrimoposthia wandeli</name>
    <dbReference type="NCBI Taxonomy" id="2136291"/>
    <lineage>
        <taxon>Eukaryota</taxon>
        <taxon>Metazoa</taxon>
        <taxon>Spiralia</taxon>
        <taxon>Lophotrochozoa</taxon>
        <taxon>Platyhelminthes</taxon>
        <taxon>Rhabditophora</taxon>
        <taxon>Seriata</taxon>
        <taxon>Tricladida</taxon>
        <taxon>Maricola</taxon>
        <taxon>Bdellouroidea</taxon>
        <taxon>Uteriporidae</taxon>
        <taxon>Ectoplaninae</taxon>
        <taxon>Obrimoposthia</taxon>
    </lineage>
</organism>
<dbReference type="EC" id="7.1.1.2" evidence="3 16"/>
<gene>
    <name evidence="18" type="primary">Nad4</name>
</gene>
<evidence type="ECO:0000256" key="5">
    <source>
        <dbReference type="ARBA" id="ARBA00022448"/>
    </source>
</evidence>
<feature type="transmembrane region" description="Helical" evidence="16">
    <location>
        <begin position="103"/>
        <end position="124"/>
    </location>
</feature>
<keyword evidence="8" id="KW-1278">Translocase</keyword>
<feature type="transmembrane region" description="Helical" evidence="16">
    <location>
        <begin position="390"/>
        <end position="410"/>
    </location>
</feature>
<evidence type="ECO:0000256" key="11">
    <source>
        <dbReference type="ARBA" id="ARBA00023027"/>
    </source>
</evidence>
<evidence type="ECO:0000256" key="10">
    <source>
        <dbReference type="ARBA" id="ARBA00022989"/>
    </source>
</evidence>
<feature type="transmembrane region" description="Helical" evidence="16">
    <location>
        <begin position="136"/>
        <end position="155"/>
    </location>
</feature>
<dbReference type="EMBL" id="MK962607">
    <property type="protein sequence ID" value="QLJ92318.1"/>
    <property type="molecule type" value="Genomic_DNA"/>
</dbReference>